<evidence type="ECO:0000256" key="1">
    <source>
        <dbReference type="SAM" id="SignalP"/>
    </source>
</evidence>
<gene>
    <name evidence="4" type="primary">susE</name>
    <name evidence="4" type="ORF">PRLR5076_25520</name>
</gene>
<dbReference type="Gene3D" id="2.60.40.3620">
    <property type="match status" value="1"/>
</dbReference>
<dbReference type="GeneID" id="72466255"/>
<dbReference type="PROSITE" id="PS51257">
    <property type="entry name" value="PROKAR_LIPOPROTEIN"/>
    <property type="match status" value="1"/>
</dbReference>
<feature type="signal peptide" evidence="1">
    <location>
        <begin position="1"/>
        <end position="23"/>
    </location>
</feature>
<accession>A0A9R1CBU6</accession>
<dbReference type="InterPro" id="IPR025970">
    <property type="entry name" value="SusE"/>
</dbReference>
<feature type="chain" id="PRO_5040288584" evidence="1">
    <location>
        <begin position="24"/>
        <end position="397"/>
    </location>
</feature>
<evidence type="ECO:0000313" key="4">
    <source>
        <dbReference type="EMBL" id="GJG59701.1"/>
    </source>
</evidence>
<dbReference type="GO" id="GO:0019867">
    <property type="term" value="C:outer membrane"/>
    <property type="evidence" value="ECO:0007669"/>
    <property type="project" value="InterPro"/>
</dbReference>
<evidence type="ECO:0000259" key="3">
    <source>
        <dbReference type="Pfam" id="PF16411"/>
    </source>
</evidence>
<dbReference type="Gene3D" id="2.60.40.3610">
    <property type="match status" value="1"/>
</dbReference>
<dbReference type="RefSeq" id="WP_223928625.1">
    <property type="nucleotide sequence ID" value="NZ_BPTU01000002.1"/>
</dbReference>
<evidence type="ECO:0000259" key="2">
    <source>
        <dbReference type="Pfam" id="PF14292"/>
    </source>
</evidence>
<keyword evidence="5" id="KW-1185">Reference proteome</keyword>
<dbReference type="Pfam" id="PF16411">
    <property type="entry name" value="SusF_SusE"/>
    <property type="match status" value="1"/>
</dbReference>
<name>A0A9R1CBU6_9BACT</name>
<keyword evidence="1" id="KW-0732">Signal</keyword>
<dbReference type="InterPro" id="IPR032187">
    <property type="entry name" value="SusF/SusE-like_C"/>
</dbReference>
<dbReference type="CDD" id="cd12966">
    <property type="entry name" value="CBM-Ec_CBM-Fc"/>
    <property type="match status" value="1"/>
</dbReference>
<dbReference type="Proteomes" id="UP000825483">
    <property type="component" value="Unassembled WGS sequence"/>
</dbReference>
<sequence>MKNILKLMLLPALVLPFMLTSCSEDDDDNPTLDLSHVNEEFKLNTPADATNNTYDLVSANTLTLTCTQPNYGGVPYPVRYYVQASLDNNFTDSTQFVELSTSYTTAKMGVDASELNNAVCQLYQKGDNTVKVPTDMPVNIRLRAIIDNTDNLGQTYSNVITLPHVQATYVAPLATIPGQLYIQGAANNNGAIKSVPPIYGVKSPTTNSYYTMVYMPAGGTLKFGATTDKLRGFSNIFAVDDQASAGVSESADGDIAFANAGWYTLVFDDEIAAGEDGRLTESHYTLHVYEAKAYVIGAGAGGDWTDANATWEMTKPDANGDWVSPAFTGAGELRAYIKVPKQDWWRTEFTIFNGKAFWRLVNLPDNWEKNLGAEYSVKVAPGQKLYVNFDNGDASVK</sequence>
<dbReference type="Pfam" id="PF14292">
    <property type="entry name" value="SusE"/>
    <property type="match status" value="1"/>
</dbReference>
<proteinExistence type="predicted"/>
<evidence type="ECO:0000313" key="5">
    <source>
        <dbReference type="Proteomes" id="UP000825483"/>
    </source>
</evidence>
<reference evidence="4" key="1">
    <citation type="journal article" date="2022" name="Int. J. Syst. Evol. Microbiol.">
        <title>Prevotella lacticifex sp. nov., isolated from the rumen of cows.</title>
        <authorList>
            <person name="Shinkai T."/>
            <person name="Ikeyama N."/>
            <person name="Kumagai M."/>
            <person name="Ohmori H."/>
            <person name="Sakamoto M."/>
            <person name="Ohkuma M."/>
            <person name="Mitsumori M."/>
        </authorList>
    </citation>
    <scope>NUCLEOTIDE SEQUENCE</scope>
    <source>
        <strain evidence="4">R5076</strain>
    </source>
</reference>
<organism evidence="4 5">
    <name type="scientific">Prevotella lacticifex</name>
    <dbReference type="NCBI Taxonomy" id="2854755"/>
    <lineage>
        <taxon>Bacteria</taxon>
        <taxon>Pseudomonadati</taxon>
        <taxon>Bacteroidota</taxon>
        <taxon>Bacteroidia</taxon>
        <taxon>Bacteroidales</taxon>
        <taxon>Prevotellaceae</taxon>
        <taxon>Prevotella</taxon>
    </lineage>
</organism>
<protein>
    <submittedName>
        <fullName evidence="4">Outer membrane protein SusE</fullName>
    </submittedName>
</protein>
<feature type="domain" description="Outer membrane protein SusF/SusE-like C-terminal" evidence="3">
    <location>
        <begin position="293"/>
        <end position="393"/>
    </location>
</feature>
<comment type="caution">
    <text evidence="4">The sequence shown here is derived from an EMBL/GenBank/DDBJ whole genome shotgun (WGS) entry which is preliminary data.</text>
</comment>
<feature type="domain" description="SusE outer membrane protein" evidence="2">
    <location>
        <begin position="35"/>
        <end position="122"/>
    </location>
</feature>
<dbReference type="EMBL" id="BPUB01000002">
    <property type="protein sequence ID" value="GJG59701.1"/>
    <property type="molecule type" value="Genomic_DNA"/>
</dbReference>
<dbReference type="GO" id="GO:2001070">
    <property type="term" value="F:starch binding"/>
    <property type="evidence" value="ECO:0007669"/>
    <property type="project" value="InterPro"/>
</dbReference>
<dbReference type="AlphaFoldDB" id="A0A9R1CBU6"/>